<name>X6NF06_RETFI</name>
<dbReference type="Proteomes" id="UP000023152">
    <property type="component" value="Unassembled WGS sequence"/>
</dbReference>
<feature type="compositionally biased region" description="Low complexity" evidence="1">
    <location>
        <begin position="95"/>
        <end position="124"/>
    </location>
</feature>
<feature type="compositionally biased region" description="Basic and acidic residues" evidence="1">
    <location>
        <begin position="1"/>
        <end position="30"/>
    </location>
</feature>
<sequence>MMKEHLAALEKKKPSLRLKSEDQHASKSIETKPAITNTVAPLSSTSSKPSYTCTPLTPKTTCNRLPLRYCEDKDVEMKDLKPNNGNCDNNKNKNNDNNNNNDNHNPNNNRSNNNDNNSHSYYNHNKMKGNNNRIGNPKEKDAVNKIGDNNNNDDKEKEKDYNTHHHDSNFSCNGNKKDNVNVSPTRRFDNDNHTGNNNYPQSDRILNNNNYNRLITSNYPDIPYSFYSNSCEQKKVTAIKRKQPDTLPDINSQNQNGKPLQKRPKPNEGAPGGKIWNWFPKQPIQPK</sequence>
<feature type="compositionally biased region" description="Basic and acidic residues" evidence="1">
    <location>
        <begin position="152"/>
        <end position="168"/>
    </location>
</feature>
<feature type="compositionally biased region" description="Polar residues" evidence="1">
    <location>
        <begin position="34"/>
        <end position="58"/>
    </location>
</feature>
<feature type="region of interest" description="Disordered" evidence="1">
    <location>
        <begin position="77"/>
        <end position="202"/>
    </location>
</feature>
<organism evidence="2 3">
    <name type="scientific">Reticulomyxa filosa</name>
    <dbReference type="NCBI Taxonomy" id="46433"/>
    <lineage>
        <taxon>Eukaryota</taxon>
        <taxon>Sar</taxon>
        <taxon>Rhizaria</taxon>
        <taxon>Retaria</taxon>
        <taxon>Foraminifera</taxon>
        <taxon>Monothalamids</taxon>
        <taxon>Reticulomyxidae</taxon>
        <taxon>Reticulomyxa</taxon>
    </lineage>
</organism>
<keyword evidence="3" id="KW-1185">Reference proteome</keyword>
<reference evidence="2 3" key="1">
    <citation type="journal article" date="2013" name="Curr. Biol.">
        <title>The Genome of the Foraminiferan Reticulomyxa filosa.</title>
        <authorList>
            <person name="Glockner G."/>
            <person name="Hulsmann N."/>
            <person name="Schleicher M."/>
            <person name="Noegel A.A."/>
            <person name="Eichinger L."/>
            <person name="Gallinger C."/>
            <person name="Pawlowski J."/>
            <person name="Sierra R."/>
            <person name="Euteneuer U."/>
            <person name="Pillet L."/>
            <person name="Moustafa A."/>
            <person name="Platzer M."/>
            <person name="Groth M."/>
            <person name="Szafranski K."/>
            <person name="Schliwa M."/>
        </authorList>
    </citation>
    <scope>NUCLEOTIDE SEQUENCE [LARGE SCALE GENOMIC DNA]</scope>
</reference>
<feature type="region of interest" description="Disordered" evidence="1">
    <location>
        <begin position="242"/>
        <end position="287"/>
    </location>
</feature>
<gene>
    <name evidence="2" type="ORF">RFI_12818</name>
</gene>
<proteinExistence type="predicted"/>
<dbReference type="AlphaFoldDB" id="X6NF06"/>
<feature type="compositionally biased region" description="Polar residues" evidence="1">
    <location>
        <begin position="249"/>
        <end position="258"/>
    </location>
</feature>
<comment type="caution">
    <text evidence="2">The sequence shown here is derived from an EMBL/GenBank/DDBJ whole genome shotgun (WGS) entry which is preliminary data.</text>
</comment>
<protein>
    <submittedName>
        <fullName evidence="2">Uncharacterized protein</fullName>
    </submittedName>
</protein>
<evidence type="ECO:0000256" key="1">
    <source>
        <dbReference type="SAM" id="MobiDB-lite"/>
    </source>
</evidence>
<dbReference type="EMBL" id="ASPP01009289">
    <property type="protein sequence ID" value="ETO24339.1"/>
    <property type="molecule type" value="Genomic_DNA"/>
</dbReference>
<evidence type="ECO:0000313" key="2">
    <source>
        <dbReference type="EMBL" id="ETO24339.1"/>
    </source>
</evidence>
<feature type="region of interest" description="Disordered" evidence="1">
    <location>
        <begin position="1"/>
        <end position="58"/>
    </location>
</feature>
<accession>X6NF06</accession>
<feature type="compositionally biased region" description="Polar residues" evidence="1">
    <location>
        <begin position="169"/>
        <end position="184"/>
    </location>
</feature>
<evidence type="ECO:0000313" key="3">
    <source>
        <dbReference type="Proteomes" id="UP000023152"/>
    </source>
</evidence>